<comment type="caution">
    <text evidence="8">The sequence shown here is derived from an EMBL/GenBank/DDBJ whole genome shotgun (WGS) entry which is preliminary data.</text>
</comment>
<accession>A0A8H5BK99</accession>
<keyword evidence="9" id="KW-1185">Reference proteome</keyword>
<keyword evidence="2 7" id="KW-0812">Transmembrane</keyword>
<evidence type="ECO:0000256" key="2">
    <source>
        <dbReference type="ARBA" id="ARBA00022692"/>
    </source>
</evidence>
<dbReference type="AlphaFoldDB" id="A0A8H5BK99"/>
<dbReference type="GO" id="GO:0015020">
    <property type="term" value="F:glucuronosyltransferase activity"/>
    <property type="evidence" value="ECO:0007669"/>
    <property type="project" value="TreeGrafter"/>
</dbReference>
<comment type="subcellular location">
    <subcellularLocation>
        <location evidence="1">Membrane</location>
        <topology evidence="1">Single-pass type II membrane protein</topology>
    </subcellularLocation>
</comment>
<keyword evidence="3" id="KW-0735">Signal-anchor</keyword>
<feature type="transmembrane region" description="Helical" evidence="7">
    <location>
        <begin position="6"/>
        <end position="24"/>
    </location>
</feature>
<dbReference type="GO" id="GO:0035269">
    <property type="term" value="P:protein O-linked glycosylation via mannose"/>
    <property type="evidence" value="ECO:0007669"/>
    <property type="project" value="TreeGrafter"/>
</dbReference>
<name>A0A8H5BK99_9AGAR</name>
<evidence type="ECO:0000256" key="6">
    <source>
        <dbReference type="ARBA" id="ARBA00023180"/>
    </source>
</evidence>
<dbReference type="GO" id="GO:0042285">
    <property type="term" value="F:xylosyltransferase activity"/>
    <property type="evidence" value="ECO:0007669"/>
    <property type="project" value="TreeGrafter"/>
</dbReference>
<evidence type="ECO:0000256" key="4">
    <source>
        <dbReference type="ARBA" id="ARBA00022989"/>
    </source>
</evidence>
<dbReference type="Gene3D" id="3.90.550.10">
    <property type="entry name" value="Spore Coat Polysaccharide Biosynthesis Protein SpsA, Chain A"/>
    <property type="match status" value="1"/>
</dbReference>
<keyword evidence="6" id="KW-0325">Glycoprotein</keyword>
<protein>
    <recommendedName>
        <fullName evidence="10">Glycosyltransferase family 8 protein</fullName>
    </recommendedName>
</protein>
<dbReference type="Proteomes" id="UP000541558">
    <property type="component" value="Unassembled WGS sequence"/>
</dbReference>
<dbReference type="OrthoDB" id="411524at2759"/>
<keyword evidence="5 7" id="KW-0472">Membrane</keyword>
<evidence type="ECO:0008006" key="10">
    <source>
        <dbReference type="Google" id="ProtNLM"/>
    </source>
</evidence>
<evidence type="ECO:0000256" key="7">
    <source>
        <dbReference type="SAM" id="Phobius"/>
    </source>
</evidence>
<organism evidence="8 9">
    <name type="scientific">Ephemerocybe angulata</name>
    <dbReference type="NCBI Taxonomy" id="980116"/>
    <lineage>
        <taxon>Eukaryota</taxon>
        <taxon>Fungi</taxon>
        <taxon>Dikarya</taxon>
        <taxon>Basidiomycota</taxon>
        <taxon>Agaricomycotina</taxon>
        <taxon>Agaricomycetes</taxon>
        <taxon>Agaricomycetidae</taxon>
        <taxon>Agaricales</taxon>
        <taxon>Agaricineae</taxon>
        <taxon>Psathyrellaceae</taxon>
        <taxon>Ephemerocybe</taxon>
    </lineage>
</organism>
<keyword evidence="4 7" id="KW-1133">Transmembrane helix</keyword>
<proteinExistence type="predicted"/>
<evidence type="ECO:0000256" key="1">
    <source>
        <dbReference type="ARBA" id="ARBA00004606"/>
    </source>
</evidence>
<dbReference type="PANTHER" id="PTHR12270:SF25">
    <property type="entry name" value="GLYCOSYLTRANSFERASE-LIKE PROTEIN LARGE"/>
    <property type="match status" value="1"/>
</dbReference>
<dbReference type="EMBL" id="JAACJK010000164">
    <property type="protein sequence ID" value="KAF5324795.1"/>
    <property type="molecule type" value="Genomic_DNA"/>
</dbReference>
<gene>
    <name evidence="8" type="ORF">D9611_004495</name>
</gene>
<reference evidence="8 9" key="1">
    <citation type="journal article" date="2020" name="ISME J.">
        <title>Uncovering the hidden diversity of litter-decomposition mechanisms in mushroom-forming fungi.</title>
        <authorList>
            <person name="Floudas D."/>
            <person name="Bentzer J."/>
            <person name="Ahren D."/>
            <person name="Johansson T."/>
            <person name="Persson P."/>
            <person name="Tunlid A."/>
        </authorList>
    </citation>
    <scope>NUCLEOTIDE SEQUENCE [LARGE SCALE GENOMIC DNA]</scope>
    <source>
        <strain evidence="8 9">CBS 175.51</strain>
    </source>
</reference>
<dbReference type="GO" id="GO:0016020">
    <property type="term" value="C:membrane"/>
    <property type="evidence" value="ECO:0007669"/>
    <property type="project" value="UniProtKB-SubCell"/>
</dbReference>
<sequence length="436" mass="50107">MANQVFRRLAFLIIGVLVVSFFYLGKNTFRVDSILPARLREGTLTPSSQANGFRPDASTTPVSVQEPIVFSLIMWSKDSALEGALLIKSIVMHNSRPTDIHVICDDEAEDVLRSRLQLVTRPRYPVRVWYIKPTWQAMYDRVEREGSLKTDHSAGLPGLMKLFIHELLPRSVTKSIFVDTDAFFITDPSLLWEVFDTLQPQTAIVMASHPNQHAPEWHDASKICSCVILLDVKKLRDARLMASSVYTQIDPNDRVEALGTTAFKAMYGLPGGDGKGRYDNVRLGDQGYWWAIVDYHQNLFEPLSYDFEVTSCIMDMYFTGLGDDTRTEEDEESHHTNTRGTPQEGKVVLPKLLHFNCLHNTTVYMEWTGWKDPDNYLNYRWGAAMKFHNGYKWIWLNQGDRGHPAYTIEQHTRSNATFLDEDLLKSWRHAHQKHQH</sequence>
<dbReference type="InterPro" id="IPR051292">
    <property type="entry name" value="Xyl/GlcA_transferase"/>
</dbReference>
<evidence type="ECO:0000313" key="9">
    <source>
        <dbReference type="Proteomes" id="UP000541558"/>
    </source>
</evidence>
<dbReference type="PANTHER" id="PTHR12270">
    <property type="entry name" value="GLYCOSYLTRANSFERASE-RELATED"/>
    <property type="match status" value="1"/>
</dbReference>
<evidence type="ECO:0000256" key="3">
    <source>
        <dbReference type="ARBA" id="ARBA00022968"/>
    </source>
</evidence>
<evidence type="ECO:0000313" key="8">
    <source>
        <dbReference type="EMBL" id="KAF5324795.1"/>
    </source>
</evidence>
<evidence type="ECO:0000256" key="5">
    <source>
        <dbReference type="ARBA" id="ARBA00023136"/>
    </source>
</evidence>
<dbReference type="SUPFAM" id="SSF53448">
    <property type="entry name" value="Nucleotide-diphospho-sugar transferases"/>
    <property type="match status" value="1"/>
</dbReference>
<dbReference type="InterPro" id="IPR029044">
    <property type="entry name" value="Nucleotide-diphossugar_trans"/>
</dbReference>